<keyword evidence="2" id="KW-1133">Transmembrane helix</keyword>
<keyword evidence="4" id="KW-1185">Reference proteome</keyword>
<keyword evidence="2" id="KW-0472">Membrane</keyword>
<protein>
    <recommendedName>
        <fullName evidence="5">Secreted protein</fullName>
    </recommendedName>
</protein>
<dbReference type="EMBL" id="JBBPEH010000006">
    <property type="protein sequence ID" value="KAK7536869.1"/>
    <property type="molecule type" value="Genomic_DNA"/>
</dbReference>
<evidence type="ECO:0000313" key="4">
    <source>
        <dbReference type="Proteomes" id="UP001360953"/>
    </source>
</evidence>
<feature type="region of interest" description="Disordered" evidence="1">
    <location>
        <begin position="75"/>
        <end position="103"/>
    </location>
</feature>
<accession>A0ABR1LQ91</accession>
<name>A0ABR1LQ91_9PEZI</name>
<keyword evidence="2" id="KW-0812">Transmembrane</keyword>
<dbReference type="RefSeq" id="XP_066655020.1">
    <property type="nucleotide sequence ID" value="XM_066795595.1"/>
</dbReference>
<reference evidence="3 4" key="1">
    <citation type="submission" date="2024-04" db="EMBL/GenBank/DDBJ databases">
        <title>Phyllosticta paracitricarpa is synonymous to the EU quarantine fungus P. citricarpa based on phylogenomic analyses.</title>
        <authorList>
            <consortium name="Lawrence Berkeley National Laboratory"/>
            <person name="Van ingen-buijs V.A."/>
            <person name="Van westerhoven A.C."/>
            <person name="Haridas S."/>
            <person name="Skiadas P."/>
            <person name="Martin F."/>
            <person name="Groenewald J.Z."/>
            <person name="Crous P.W."/>
            <person name="Seidl M.F."/>
        </authorList>
    </citation>
    <scope>NUCLEOTIDE SEQUENCE [LARGE SCALE GENOMIC DNA]</scope>
    <source>
        <strain evidence="3 4">CPC 17464</strain>
    </source>
</reference>
<dbReference type="Proteomes" id="UP001360953">
    <property type="component" value="Unassembled WGS sequence"/>
</dbReference>
<dbReference type="GeneID" id="92028501"/>
<organism evidence="3 4">
    <name type="scientific">Phyllosticta citribraziliensis</name>
    <dbReference type="NCBI Taxonomy" id="989973"/>
    <lineage>
        <taxon>Eukaryota</taxon>
        <taxon>Fungi</taxon>
        <taxon>Dikarya</taxon>
        <taxon>Ascomycota</taxon>
        <taxon>Pezizomycotina</taxon>
        <taxon>Dothideomycetes</taxon>
        <taxon>Dothideomycetes incertae sedis</taxon>
        <taxon>Botryosphaeriales</taxon>
        <taxon>Phyllostictaceae</taxon>
        <taxon>Phyllosticta</taxon>
    </lineage>
</organism>
<feature type="region of interest" description="Disordered" evidence="1">
    <location>
        <begin position="135"/>
        <end position="155"/>
    </location>
</feature>
<evidence type="ECO:0008006" key="5">
    <source>
        <dbReference type="Google" id="ProtNLM"/>
    </source>
</evidence>
<feature type="transmembrane region" description="Helical" evidence="2">
    <location>
        <begin position="12"/>
        <end position="31"/>
    </location>
</feature>
<comment type="caution">
    <text evidence="3">The sequence shown here is derived from an EMBL/GenBank/DDBJ whole genome shotgun (WGS) entry which is preliminary data.</text>
</comment>
<evidence type="ECO:0000313" key="3">
    <source>
        <dbReference type="EMBL" id="KAK7536869.1"/>
    </source>
</evidence>
<evidence type="ECO:0000256" key="1">
    <source>
        <dbReference type="SAM" id="MobiDB-lite"/>
    </source>
</evidence>
<evidence type="ECO:0000256" key="2">
    <source>
        <dbReference type="SAM" id="Phobius"/>
    </source>
</evidence>
<proteinExistence type="predicted"/>
<gene>
    <name evidence="3" type="ORF">J3D65DRAFT_356290</name>
</gene>
<sequence>MACEGHAAPCDFGNLVLLFVVLAALLCPAALEDERLARTTQFFLRDGWPLGSGGCMNRDAASKSYAIVKEKRSLSLKRQGEQRTIPSRREKRRREDRPQGSTRWLPKREHIEFSRLGFPACVVFTIDQCARRAPDALTTRAESPQSSRDHQHQRH</sequence>